<accession>A0A2G5HBR7</accession>
<dbReference type="EMBL" id="LKMD01000108">
    <property type="protein sequence ID" value="PIA89682.1"/>
    <property type="molecule type" value="Genomic_DNA"/>
</dbReference>
<dbReference type="OrthoDB" id="3626597at2759"/>
<dbReference type="Gene3D" id="3.40.630.10">
    <property type="entry name" value="Zn peptidases"/>
    <property type="match status" value="1"/>
</dbReference>
<proteinExistence type="inferred from homology"/>
<dbReference type="AlphaFoldDB" id="A0A2G5HBR7"/>
<evidence type="ECO:0000256" key="1">
    <source>
        <dbReference type="ARBA" id="ARBA00005988"/>
    </source>
</evidence>
<feature type="signal peptide" evidence="3">
    <location>
        <begin position="1"/>
        <end position="25"/>
    </location>
</feature>
<dbReference type="Pfam" id="PF00246">
    <property type="entry name" value="Peptidase_M14"/>
    <property type="match status" value="1"/>
</dbReference>
<evidence type="ECO:0000313" key="8">
    <source>
        <dbReference type="Proteomes" id="UP001302367"/>
    </source>
</evidence>
<evidence type="ECO:0000313" key="7">
    <source>
        <dbReference type="Proteomes" id="UP000230605"/>
    </source>
</evidence>
<dbReference type="Proteomes" id="UP000230605">
    <property type="component" value="Chromosome 5"/>
</dbReference>
<reference evidence="6 8" key="2">
    <citation type="submission" date="2023-09" db="EMBL/GenBank/DDBJ databases">
        <title>Complete-Gapless Cercospora beticola genome.</title>
        <authorList>
            <person name="Wyatt N.A."/>
            <person name="Spanner R.E."/>
            <person name="Bolton M.D."/>
        </authorList>
    </citation>
    <scope>NUCLEOTIDE SEQUENCE [LARGE SCALE GENOMIC DNA]</scope>
    <source>
        <strain evidence="6">Cb09-40</strain>
    </source>
</reference>
<dbReference type="GO" id="GO:0006508">
    <property type="term" value="P:proteolysis"/>
    <property type="evidence" value="ECO:0007669"/>
    <property type="project" value="InterPro"/>
</dbReference>
<reference evidence="5 7" key="1">
    <citation type="submission" date="2015-10" db="EMBL/GenBank/DDBJ databases">
        <title>The cercosporin biosynthetic gene cluster was horizontally transferred to several fungal lineages and shown to be expanded in Cercospora beticola based on microsynteny with recipient genomes.</title>
        <authorList>
            <person name="De Jonge R."/>
            <person name="Ebert M.K."/>
            <person name="Suttle J.C."/>
            <person name="Jurick Ii W.M."/>
            <person name="Secor G.A."/>
            <person name="Thomma B.P."/>
            <person name="Van De Peer Y."/>
            <person name="Bolton M.D."/>
        </authorList>
    </citation>
    <scope>NUCLEOTIDE SEQUENCE [LARGE SCALE GENOMIC DNA]</scope>
    <source>
        <strain evidence="5 7">09-40</strain>
    </source>
</reference>
<keyword evidence="5" id="KW-0121">Carboxypeptidase</keyword>
<feature type="chain" id="PRO_5013660269" evidence="3">
    <location>
        <begin position="26"/>
        <end position="545"/>
    </location>
</feature>
<organism evidence="5 7">
    <name type="scientific">Cercospora beticola</name>
    <name type="common">Sugarbeet leaf spot fungus</name>
    <dbReference type="NCBI Taxonomy" id="122368"/>
    <lineage>
        <taxon>Eukaryota</taxon>
        <taxon>Fungi</taxon>
        <taxon>Dikarya</taxon>
        <taxon>Ascomycota</taxon>
        <taxon>Pezizomycotina</taxon>
        <taxon>Dothideomycetes</taxon>
        <taxon>Dothideomycetidae</taxon>
        <taxon>Mycosphaerellales</taxon>
        <taxon>Mycosphaerellaceae</taxon>
        <taxon>Cercospora</taxon>
    </lineage>
</organism>
<feature type="domain" description="Peptidase M14" evidence="4">
    <location>
        <begin position="76"/>
        <end position="354"/>
    </location>
</feature>
<gene>
    <name evidence="5" type="ORF">CB0940_07204</name>
    <name evidence="6" type="ORF">RHO25_007769</name>
</gene>
<evidence type="ECO:0000259" key="4">
    <source>
        <dbReference type="PROSITE" id="PS52035"/>
    </source>
</evidence>
<dbReference type="PROSITE" id="PS52035">
    <property type="entry name" value="PEPTIDASE_M14"/>
    <property type="match status" value="1"/>
</dbReference>
<protein>
    <submittedName>
        <fullName evidence="5">Carboxypeptidase 2</fullName>
    </submittedName>
</protein>
<keyword evidence="5" id="KW-0645">Protease</keyword>
<dbReference type="Proteomes" id="UP001302367">
    <property type="component" value="Chromosome 5"/>
</dbReference>
<name>A0A2G5HBR7_CERBT</name>
<dbReference type="GO" id="GO:0008270">
    <property type="term" value="F:zinc ion binding"/>
    <property type="evidence" value="ECO:0007669"/>
    <property type="project" value="InterPro"/>
</dbReference>
<evidence type="ECO:0000313" key="6">
    <source>
        <dbReference type="EMBL" id="WPB03132.1"/>
    </source>
</evidence>
<dbReference type="InterPro" id="IPR000834">
    <property type="entry name" value="Peptidase_M14"/>
</dbReference>
<keyword evidence="8" id="KW-1185">Reference proteome</keyword>
<comment type="similarity">
    <text evidence="1 2">Belongs to the peptidase M14 family.</text>
</comment>
<evidence type="ECO:0000256" key="2">
    <source>
        <dbReference type="PROSITE-ProRule" id="PRU01379"/>
    </source>
</evidence>
<dbReference type="SUPFAM" id="SSF53187">
    <property type="entry name" value="Zn-dependent exopeptidases"/>
    <property type="match status" value="1"/>
</dbReference>
<keyword evidence="3" id="KW-0732">Signal</keyword>
<dbReference type="EMBL" id="CP134188">
    <property type="protein sequence ID" value="WPB03132.1"/>
    <property type="molecule type" value="Genomic_DNA"/>
</dbReference>
<keyword evidence="5" id="KW-0378">Hydrolase</keyword>
<sequence>MMYSRHTLQRFALAVLTPHLFHAQAQSTYGNNSLRVTKDSEVVASAFPEVEGVELIAPAFTNPESLPAGWDNGTSGPTDLYELDYFIRSIANRNDWITYKSSDFLSEEGRAIPYLFLSSSPGYTGNNTKLKVYIQAAIHGNEPAADQGALALLGKLDANQTYAASLLEKMDILILPRYNVDGVSYFQRELAVNLDPNRDHIKLDRKQTREIKQVFSDYNPHLAIDLHEFNAPTVYGGDYQHANDALIAGGIHPNIHASIRSYLNDVLIPMIGDRLEGYGLRWGPYVTGSSNTTSGSPIVWDGPATQPRSGRNAMGLTQTITFLFEMRGIRLADQHFQRRVATALIKLEAILEYARDNTEEVRSLVEDARADFISSSEEIVVTDSPRGNLTQQPFNFVDRRNGSVVELVVDFYETRPAVVNLTRSRPEAYLIPRPWYDIAERLEILGLEVQTLDYEYRGTVEALNITSSELDDSIYEGHVLNTVTTEPLTKEVHLPPGSFIVSTRQQNAALAFIALEPETIDSYVSFNFIALAAGDEYPIYRILAE</sequence>
<dbReference type="GO" id="GO:0004181">
    <property type="term" value="F:metallocarboxypeptidase activity"/>
    <property type="evidence" value="ECO:0007669"/>
    <property type="project" value="InterPro"/>
</dbReference>
<feature type="active site" description="Proton donor/acceptor" evidence="2">
    <location>
        <position position="325"/>
    </location>
</feature>
<evidence type="ECO:0000256" key="3">
    <source>
        <dbReference type="SAM" id="SignalP"/>
    </source>
</evidence>
<evidence type="ECO:0000313" key="5">
    <source>
        <dbReference type="EMBL" id="PIA89682.1"/>
    </source>
</evidence>